<dbReference type="EMBL" id="APWK03000073">
    <property type="protein sequence ID" value="PHH52253.1"/>
    <property type="molecule type" value="Genomic_DNA"/>
</dbReference>
<proteinExistence type="predicted"/>
<keyword evidence="2" id="KW-1185">Reference proteome</keyword>
<dbReference type="AlphaFoldDB" id="A0A2C5X2H6"/>
<feature type="non-terminal residue" evidence="1">
    <location>
        <position position="49"/>
    </location>
</feature>
<dbReference type="Proteomes" id="UP000222788">
    <property type="component" value="Unassembled WGS sequence"/>
</dbReference>
<accession>A0A2C5X2H6</accession>
<sequence length="49" mass="5365">MGPALALGCIDILPCPAPPPGCQMRHLLYCLCLLVLPSPSRLCCWKRRS</sequence>
<reference evidence="1 2" key="1">
    <citation type="journal article" date="2013" name="Fungal Biol.">
        <title>Analysis of microsatellite markers in the genome of the plant pathogen Ceratocystis fimbriata.</title>
        <authorList>
            <person name="Simpson M.C."/>
            <person name="Wilken P.M."/>
            <person name="Coetzee M.P."/>
            <person name="Wingfield M.J."/>
            <person name="Wingfield B.D."/>
        </authorList>
    </citation>
    <scope>NUCLEOTIDE SEQUENCE [LARGE SCALE GENOMIC DNA]</scope>
    <source>
        <strain evidence="1 2">CBS 114723</strain>
    </source>
</reference>
<protein>
    <submittedName>
        <fullName evidence="1">Uncharacterized protein</fullName>
    </submittedName>
</protein>
<comment type="caution">
    <text evidence="1">The sequence shown here is derived from an EMBL/GenBank/DDBJ whole genome shotgun (WGS) entry which is preliminary data.</text>
</comment>
<evidence type="ECO:0000313" key="1">
    <source>
        <dbReference type="EMBL" id="PHH52253.1"/>
    </source>
</evidence>
<reference evidence="1 2" key="2">
    <citation type="journal article" date="2013" name="IMA Fungus">
        <title>IMA Genome-F 1: Ceratocystis fimbriata: Draft nuclear genome sequence for the plant pathogen, Ceratocystis fimbriata.</title>
        <authorList>
            <person name="Wilken P.M."/>
            <person name="Steenkamp E.T."/>
            <person name="Wingfield M.J."/>
            <person name="de Beer Z.W."/>
            <person name="Wingfield B.D."/>
        </authorList>
    </citation>
    <scope>NUCLEOTIDE SEQUENCE [LARGE SCALE GENOMIC DNA]</scope>
    <source>
        <strain evidence="1 2">CBS 114723</strain>
    </source>
</reference>
<organism evidence="1 2">
    <name type="scientific">Ceratocystis fimbriata CBS 114723</name>
    <dbReference type="NCBI Taxonomy" id="1035309"/>
    <lineage>
        <taxon>Eukaryota</taxon>
        <taxon>Fungi</taxon>
        <taxon>Dikarya</taxon>
        <taxon>Ascomycota</taxon>
        <taxon>Pezizomycotina</taxon>
        <taxon>Sordariomycetes</taxon>
        <taxon>Hypocreomycetidae</taxon>
        <taxon>Microascales</taxon>
        <taxon>Ceratocystidaceae</taxon>
        <taxon>Ceratocystis</taxon>
    </lineage>
</organism>
<name>A0A2C5X2H6_9PEZI</name>
<evidence type="ECO:0000313" key="2">
    <source>
        <dbReference type="Proteomes" id="UP000222788"/>
    </source>
</evidence>
<gene>
    <name evidence="1" type="ORF">CFIMG_003183RAa</name>
</gene>